<organism evidence="5 6">
    <name type="scientific">Emiliania huxleyi (strain CCMP1516)</name>
    <dbReference type="NCBI Taxonomy" id="280463"/>
    <lineage>
        <taxon>Eukaryota</taxon>
        <taxon>Haptista</taxon>
        <taxon>Haptophyta</taxon>
        <taxon>Prymnesiophyceae</taxon>
        <taxon>Isochrysidales</taxon>
        <taxon>Noelaerhabdaceae</taxon>
        <taxon>Emiliania</taxon>
    </lineage>
</organism>
<accession>A0A0D3IQL5</accession>
<dbReference type="SUPFAM" id="SSF51064">
    <property type="entry name" value="Head domain of nucleotide exchange factor GrpE"/>
    <property type="match status" value="1"/>
</dbReference>
<dbReference type="GO" id="GO:0051087">
    <property type="term" value="F:protein-folding chaperone binding"/>
    <property type="evidence" value="ECO:0007669"/>
    <property type="project" value="InterPro"/>
</dbReference>
<dbReference type="PROSITE" id="PS01071">
    <property type="entry name" value="GRPE"/>
    <property type="match status" value="1"/>
</dbReference>
<evidence type="ECO:0000256" key="1">
    <source>
        <dbReference type="ARBA" id="ARBA00009054"/>
    </source>
</evidence>
<sequence length="466" mass="48407">MGAASSSPTPPSSADADAAASAAAIRRRASARIQEERRRSEDMERRVWGLLADKEDLEAEKRRLMQGGAAAAVAAAALGAGALALLQRRHASAMAALRIAATEAQQRHTSELERMRRFGAEPLARSLVPVCDNLQALCGSLEGSEVPAALLEGAVLTRESMQAALERHGVERHDPPAGARFDPSLHEAMFTAPLSDGAAPGTVSSVFRPGYTLHGSHILRAAQVGVFVGEAQQQPPPDADAEGEGEAAAAAAAAAAGGAGAAEAPPSAHATKYCDRRTKYCDRGGDEFDRMVEEMARRRKAVPVPPSSEAAPPEAAPARPSGQGPSDEQARGRAIEGALSSLSIPHLEGRGAGREGSGAEAEALAAAAAEEWGAAALAARFGVGEEAVADTLRRPRPASPCPRRRLWPPSRGWGRARPSRSHGIAAARRHCAAYRVVDASEEDSWMGVAVPILPDDADADADADAP</sequence>
<dbReference type="STRING" id="2903.R1DGC3"/>
<dbReference type="PANTHER" id="PTHR21237:SF23">
    <property type="entry name" value="GRPE PROTEIN HOMOLOG, MITOCHONDRIAL"/>
    <property type="match status" value="1"/>
</dbReference>
<dbReference type="PaxDb" id="2903-EOD13550"/>
<dbReference type="GO" id="GO:0051082">
    <property type="term" value="F:unfolded protein binding"/>
    <property type="evidence" value="ECO:0007669"/>
    <property type="project" value="TreeGrafter"/>
</dbReference>
<dbReference type="Gene3D" id="3.90.20.20">
    <property type="match status" value="1"/>
</dbReference>
<dbReference type="HOGENOM" id="CLU_587178_0_0_1"/>
<feature type="region of interest" description="Disordered" evidence="4">
    <location>
        <begin position="296"/>
        <end position="331"/>
    </location>
</feature>
<evidence type="ECO:0000256" key="4">
    <source>
        <dbReference type="SAM" id="MobiDB-lite"/>
    </source>
</evidence>
<dbReference type="Gene3D" id="2.30.22.10">
    <property type="entry name" value="Head domain of nucleotide exchange factor GrpE"/>
    <property type="match status" value="1"/>
</dbReference>
<evidence type="ECO:0000313" key="6">
    <source>
        <dbReference type="Proteomes" id="UP000013827"/>
    </source>
</evidence>
<dbReference type="InterPro" id="IPR000740">
    <property type="entry name" value="GrpE"/>
</dbReference>
<dbReference type="GO" id="GO:0006457">
    <property type="term" value="P:protein folding"/>
    <property type="evidence" value="ECO:0007669"/>
    <property type="project" value="InterPro"/>
</dbReference>
<dbReference type="EnsemblProtists" id="EOD13550">
    <property type="protein sequence ID" value="EOD13550"/>
    <property type="gene ID" value="EMIHUDRAFT_451984"/>
</dbReference>
<comment type="similarity">
    <text evidence="1">Belongs to the GrpE family.</text>
</comment>
<dbReference type="Pfam" id="PF01025">
    <property type="entry name" value="GrpE"/>
    <property type="match status" value="1"/>
</dbReference>
<dbReference type="KEGG" id="ehx:EMIHUDRAFT_451984"/>
<feature type="coiled-coil region" evidence="3">
    <location>
        <begin position="26"/>
        <end position="60"/>
    </location>
</feature>
<evidence type="ECO:0000256" key="3">
    <source>
        <dbReference type="SAM" id="Coils"/>
    </source>
</evidence>
<dbReference type="InterPro" id="IPR009012">
    <property type="entry name" value="GrpE_head"/>
</dbReference>
<name>A0A0D3IQL5_EMIH1</name>
<dbReference type="CDD" id="cd00446">
    <property type="entry name" value="GrpE"/>
    <property type="match status" value="1"/>
</dbReference>
<dbReference type="GeneID" id="17259727"/>
<evidence type="ECO:0008006" key="7">
    <source>
        <dbReference type="Google" id="ProtNLM"/>
    </source>
</evidence>
<evidence type="ECO:0000313" key="5">
    <source>
        <dbReference type="EnsemblProtists" id="EOD13550"/>
    </source>
</evidence>
<evidence type="ECO:0000256" key="2">
    <source>
        <dbReference type="ARBA" id="ARBA00023186"/>
    </source>
</evidence>
<feature type="compositionally biased region" description="Low complexity" evidence="4">
    <location>
        <begin position="307"/>
        <end position="318"/>
    </location>
</feature>
<proteinExistence type="inferred from homology"/>
<dbReference type="InterPro" id="IPR013805">
    <property type="entry name" value="GrpE_CC"/>
</dbReference>
<dbReference type="SUPFAM" id="SSF58014">
    <property type="entry name" value="Coiled-coil domain of nucleotide exchange factor GrpE"/>
    <property type="match status" value="1"/>
</dbReference>
<reference evidence="5" key="2">
    <citation type="submission" date="2024-10" db="UniProtKB">
        <authorList>
            <consortium name="EnsemblProtists"/>
        </authorList>
    </citation>
    <scope>IDENTIFICATION</scope>
</reference>
<dbReference type="eggNOG" id="KOG3003">
    <property type="taxonomic scope" value="Eukaryota"/>
</dbReference>
<reference evidence="6" key="1">
    <citation type="journal article" date="2013" name="Nature">
        <title>Pan genome of the phytoplankton Emiliania underpins its global distribution.</title>
        <authorList>
            <person name="Read B.A."/>
            <person name="Kegel J."/>
            <person name="Klute M.J."/>
            <person name="Kuo A."/>
            <person name="Lefebvre S.C."/>
            <person name="Maumus F."/>
            <person name="Mayer C."/>
            <person name="Miller J."/>
            <person name="Monier A."/>
            <person name="Salamov A."/>
            <person name="Young J."/>
            <person name="Aguilar M."/>
            <person name="Claverie J.M."/>
            <person name="Frickenhaus S."/>
            <person name="Gonzalez K."/>
            <person name="Herman E.K."/>
            <person name="Lin Y.C."/>
            <person name="Napier J."/>
            <person name="Ogata H."/>
            <person name="Sarno A.F."/>
            <person name="Shmutz J."/>
            <person name="Schroeder D."/>
            <person name="de Vargas C."/>
            <person name="Verret F."/>
            <person name="von Dassow P."/>
            <person name="Valentin K."/>
            <person name="Van de Peer Y."/>
            <person name="Wheeler G."/>
            <person name="Dacks J.B."/>
            <person name="Delwiche C.F."/>
            <person name="Dyhrman S.T."/>
            <person name="Glockner G."/>
            <person name="John U."/>
            <person name="Richards T."/>
            <person name="Worden A.Z."/>
            <person name="Zhang X."/>
            <person name="Grigoriev I.V."/>
            <person name="Allen A.E."/>
            <person name="Bidle K."/>
            <person name="Borodovsky M."/>
            <person name="Bowler C."/>
            <person name="Brownlee C."/>
            <person name="Cock J.M."/>
            <person name="Elias M."/>
            <person name="Gladyshev V.N."/>
            <person name="Groth M."/>
            <person name="Guda C."/>
            <person name="Hadaegh A."/>
            <person name="Iglesias-Rodriguez M.D."/>
            <person name="Jenkins J."/>
            <person name="Jones B.M."/>
            <person name="Lawson T."/>
            <person name="Leese F."/>
            <person name="Lindquist E."/>
            <person name="Lobanov A."/>
            <person name="Lomsadze A."/>
            <person name="Malik S.B."/>
            <person name="Marsh M.E."/>
            <person name="Mackinder L."/>
            <person name="Mock T."/>
            <person name="Mueller-Roeber B."/>
            <person name="Pagarete A."/>
            <person name="Parker M."/>
            <person name="Probert I."/>
            <person name="Quesneville H."/>
            <person name="Raines C."/>
            <person name="Rensing S.A."/>
            <person name="Riano-Pachon D.M."/>
            <person name="Richier S."/>
            <person name="Rokitta S."/>
            <person name="Shiraiwa Y."/>
            <person name="Soanes D.M."/>
            <person name="van der Giezen M."/>
            <person name="Wahlund T.M."/>
            <person name="Williams B."/>
            <person name="Wilson W."/>
            <person name="Wolfe G."/>
            <person name="Wurch L.L."/>
        </authorList>
    </citation>
    <scope>NUCLEOTIDE SEQUENCE</scope>
</reference>
<keyword evidence="2" id="KW-0143">Chaperone</keyword>
<dbReference type="Proteomes" id="UP000013827">
    <property type="component" value="Unassembled WGS sequence"/>
</dbReference>
<keyword evidence="3" id="KW-0175">Coiled coil</keyword>
<dbReference type="AlphaFoldDB" id="A0A0D3IQL5"/>
<feature type="region of interest" description="Disordered" evidence="4">
    <location>
        <begin position="393"/>
        <end position="422"/>
    </location>
</feature>
<dbReference type="GO" id="GO:0000774">
    <property type="term" value="F:adenyl-nucleotide exchange factor activity"/>
    <property type="evidence" value="ECO:0007669"/>
    <property type="project" value="InterPro"/>
</dbReference>
<dbReference type="HAMAP" id="MF_01151">
    <property type="entry name" value="GrpE"/>
    <property type="match status" value="1"/>
</dbReference>
<keyword evidence="6" id="KW-1185">Reference proteome</keyword>
<feature type="region of interest" description="Disordered" evidence="4">
    <location>
        <begin position="1"/>
        <end position="21"/>
    </location>
</feature>
<protein>
    <recommendedName>
        <fullName evidence="7">GrpE protein homolog</fullName>
    </recommendedName>
</protein>
<dbReference type="RefSeq" id="XP_005765979.1">
    <property type="nucleotide sequence ID" value="XM_005765922.1"/>
</dbReference>
<dbReference type="GO" id="GO:0042803">
    <property type="term" value="F:protein homodimerization activity"/>
    <property type="evidence" value="ECO:0007669"/>
    <property type="project" value="InterPro"/>
</dbReference>
<dbReference type="PANTHER" id="PTHR21237">
    <property type="entry name" value="GRPE PROTEIN"/>
    <property type="match status" value="1"/>
</dbReference>